<evidence type="ECO:0000313" key="9">
    <source>
        <dbReference type="EMBL" id="MFC7440411.1"/>
    </source>
</evidence>
<keyword evidence="10" id="KW-1185">Reference proteome</keyword>
<dbReference type="EC" id="3.4.-.-" evidence="8"/>
<keyword evidence="6" id="KW-0238">DNA-binding</keyword>
<sequence>MCGRFSLSTNINQLRDLFEMEFMEELQPRYNIAPTQSVLTVVQEKGKRIGKTMRWGLIPFWAKDVKIGYKMINARAETIDEKPMYKGLFKKQRCLILADGFYEWKKTGNEKHPYRFQMISGKPFAFAGLWNRWSNGDQSFITCSIITTTPNEITKEVHDRMPVILPPDAYQMWLEPDMKDTDYLKSLLQPYPADEMDAYEISTLVNSPKNDNPSILKPIHRL</sequence>
<dbReference type="EMBL" id="JBHTBW010000011">
    <property type="protein sequence ID" value="MFC7440411.1"/>
    <property type="molecule type" value="Genomic_DNA"/>
</dbReference>
<protein>
    <recommendedName>
        <fullName evidence="8">Abasic site processing protein</fullName>
        <ecNumber evidence="8">3.4.-.-</ecNumber>
    </recommendedName>
</protein>
<keyword evidence="7" id="KW-0456">Lyase</keyword>
<evidence type="ECO:0000256" key="6">
    <source>
        <dbReference type="ARBA" id="ARBA00023125"/>
    </source>
</evidence>
<dbReference type="InterPro" id="IPR036590">
    <property type="entry name" value="SRAP-like"/>
</dbReference>
<reference evidence="10" key="1">
    <citation type="journal article" date="2019" name="Int. J. Syst. Evol. Microbiol.">
        <title>The Global Catalogue of Microorganisms (GCM) 10K type strain sequencing project: providing services to taxonomists for standard genome sequencing and annotation.</title>
        <authorList>
            <consortium name="The Broad Institute Genomics Platform"/>
            <consortium name="The Broad Institute Genome Sequencing Center for Infectious Disease"/>
            <person name="Wu L."/>
            <person name="Ma J."/>
        </authorList>
    </citation>
    <scope>NUCLEOTIDE SEQUENCE [LARGE SCALE GENOMIC DNA]</scope>
    <source>
        <strain evidence="10">CGMCC 1.12942</strain>
    </source>
</reference>
<evidence type="ECO:0000256" key="5">
    <source>
        <dbReference type="ARBA" id="ARBA00023124"/>
    </source>
</evidence>
<organism evidence="9 10">
    <name type="scientific">Laceyella putida</name>
    <dbReference type="NCBI Taxonomy" id="110101"/>
    <lineage>
        <taxon>Bacteria</taxon>
        <taxon>Bacillati</taxon>
        <taxon>Bacillota</taxon>
        <taxon>Bacilli</taxon>
        <taxon>Bacillales</taxon>
        <taxon>Thermoactinomycetaceae</taxon>
        <taxon>Laceyella</taxon>
    </lineage>
</organism>
<dbReference type="PANTHER" id="PTHR13604">
    <property type="entry name" value="DC12-RELATED"/>
    <property type="match status" value="1"/>
</dbReference>
<dbReference type="Gene3D" id="3.90.1680.10">
    <property type="entry name" value="SOS response associated peptidase-like"/>
    <property type="match status" value="1"/>
</dbReference>
<keyword evidence="2 8" id="KW-0645">Protease</keyword>
<evidence type="ECO:0000313" key="10">
    <source>
        <dbReference type="Proteomes" id="UP001596500"/>
    </source>
</evidence>
<evidence type="ECO:0000256" key="8">
    <source>
        <dbReference type="RuleBase" id="RU364100"/>
    </source>
</evidence>
<evidence type="ECO:0000256" key="7">
    <source>
        <dbReference type="ARBA" id="ARBA00023239"/>
    </source>
</evidence>
<dbReference type="PANTHER" id="PTHR13604:SF0">
    <property type="entry name" value="ABASIC SITE PROCESSING PROTEIN HMCES"/>
    <property type="match status" value="1"/>
</dbReference>
<keyword evidence="3" id="KW-0227">DNA damage</keyword>
<gene>
    <name evidence="9" type="ORF">ACFQNG_04490</name>
</gene>
<evidence type="ECO:0000256" key="3">
    <source>
        <dbReference type="ARBA" id="ARBA00022763"/>
    </source>
</evidence>
<evidence type="ECO:0000256" key="1">
    <source>
        <dbReference type="ARBA" id="ARBA00008136"/>
    </source>
</evidence>
<dbReference type="GO" id="GO:0016787">
    <property type="term" value="F:hydrolase activity"/>
    <property type="evidence" value="ECO:0007669"/>
    <property type="project" value="UniProtKB-KW"/>
</dbReference>
<dbReference type="InterPro" id="IPR003738">
    <property type="entry name" value="SRAP"/>
</dbReference>
<evidence type="ECO:0000256" key="2">
    <source>
        <dbReference type="ARBA" id="ARBA00022670"/>
    </source>
</evidence>
<proteinExistence type="inferred from homology"/>
<keyword evidence="5" id="KW-0190">Covalent protein-DNA linkage</keyword>
<accession>A0ABW2RHH0</accession>
<dbReference type="RefSeq" id="WP_379863666.1">
    <property type="nucleotide sequence ID" value="NZ_JBHTBW010000011.1"/>
</dbReference>
<keyword evidence="4 8" id="KW-0378">Hydrolase</keyword>
<name>A0ABW2RHH0_9BACL</name>
<comment type="caution">
    <text evidence="9">The sequence shown here is derived from an EMBL/GenBank/DDBJ whole genome shotgun (WGS) entry which is preliminary data.</text>
</comment>
<comment type="similarity">
    <text evidence="1 8">Belongs to the SOS response-associated peptidase family.</text>
</comment>
<evidence type="ECO:0000256" key="4">
    <source>
        <dbReference type="ARBA" id="ARBA00022801"/>
    </source>
</evidence>
<dbReference type="SUPFAM" id="SSF143081">
    <property type="entry name" value="BB1717-like"/>
    <property type="match status" value="1"/>
</dbReference>
<dbReference type="Pfam" id="PF02586">
    <property type="entry name" value="SRAP"/>
    <property type="match status" value="1"/>
</dbReference>
<dbReference type="Proteomes" id="UP001596500">
    <property type="component" value="Unassembled WGS sequence"/>
</dbReference>